<evidence type="ECO:0000313" key="2">
    <source>
        <dbReference type="Proteomes" id="UP001235939"/>
    </source>
</evidence>
<dbReference type="EMBL" id="CP092870">
    <property type="protein sequence ID" value="UYV70844.1"/>
    <property type="molecule type" value="Genomic_DNA"/>
</dbReference>
<keyword evidence="2" id="KW-1185">Reference proteome</keyword>
<gene>
    <name evidence="1" type="ORF">LAZ67_8000820</name>
</gene>
<dbReference type="Proteomes" id="UP001235939">
    <property type="component" value="Chromosome 08"/>
</dbReference>
<dbReference type="Gene3D" id="3.30.70.270">
    <property type="match status" value="1"/>
</dbReference>
<organism evidence="1 2">
    <name type="scientific">Cordylochernes scorpioides</name>
    <dbReference type="NCBI Taxonomy" id="51811"/>
    <lineage>
        <taxon>Eukaryota</taxon>
        <taxon>Metazoa</taxon>
        <taxon>Ecdysozoa</taxon>
        <taxon>Arthropoda</taxon>
        <taxon>Chelicerata</taxon>
        <taxon>Arachnida</taxon>
        <taxon>Pseudoscorpiones</taxon>
        <taxon>Cheliferoidea</taxon>
        <taxon>Chernetidae</taxon>
        <taxon>Cordylochernes</taxon>
    </lineage>
</organism>
<name>A0ABY6KPP4_9ARAC</name>
<proteinExistence type="predicted"/>
<sequence length="69" mass="7546">MNGRGKTISLTGYAGLESRYHSAIRKPVGIMTKKDVYSLPRIDDALGCLRGAKLHSTMDLKIGLLANRD</sequence>
<accession>A0ABY6KPP4</accession>
<protein>
    <submittedName>
        <fullName evidence="1">K02A2.6-like</fullName>
    </submittedName>
</protein>
<reference evidence="1 2" key="1">
    <citation type="submission" date="2022-01" db="EMBL/GenBank/DDBJ databases">
        <title>A chromosomal length assembly of Cordylochernes scorpioides.</title>
        <authorList>
            <person name="Zeh D."/>
            <person name="Zeh J."/>
        </authorList>
    </citation>
    <scope>NUCLEOTIDE SEQUENCE [LARGE SCALE GENOMIC DNA]</scope>
    <source>
        <strain evidence="1">IN4F17</strain>
        <tissue evidence="1">Whole Body</tissue>
    </source>
</reference>
<dbReference type="InterPro" id="IPR043128">
    <property type="entry name" value="Rev_trsase/Diguanyl_cyclase"/>
</dbReference>
<evidence type="ECO:0000313" key="1">
    <source>
        <dbReference type="EMBL" id="UYV70844.1"/>
    </source>
</evidence>